<sequence>MTKRQIYELKENAAKVIFKNSNNTIHTYSKTCSGASQFFTKSLILQLKQNLPKDNYYEDNGSLKRDLSIETDYCILRSYYKKKRNTNREATSQKSKYSMNRTEIDTIDEYNNDTSACGDNEENFPHNTNININLTSLVVDNLKNLLNDWIRTYLLENNETKEKIETVLDSILHQLDLKRNDTPSSHTYTLDIEMDQNFHESESQLHKLQDVHKTPRSRTLKVKNKKSTLTIPLSNKHLKIISTLSLPKNIHKIRKTKSLKKFRHKRILLSTNNSSVYVFNSSNLDFLTLPTNSLIKHCAIYEENKCKNLKNKSPIEKINKEIISNIYKHIAGINNLSDYKSKMLNKKESLCISENNSIDPLVNVDLIRRSTERSDKENKVLHNSNFIKAKVTPQTKRKKSNVCKKRISKYRNYKNIKSKQYTHLFKKSNNYIQQEKELLQHFQSIFKYFSNYEGKHNFQLDIKVNISPTQEKKLSNSILDIDKEKLKNETTDLETVVVTDDNGKLSTDETKEATFDIDQNIISLLDGAASQTKYIISRGTSNTTGKDNTEETKPLKCNLKSSKVAREISELKIIVQSLATITEKLVNKHMDKKMELEARNLTKEKISKSVQFSNNIPKSQIISGLKLKKEPKTKITREFNLRLTKKSTSYKIIDSESILRVTDMTSAAEVNTATVIDEALTCSLPKSKSLFEVSVGPEKKLLAFYFDDFINTYPCHARHHNPSYISIPCRNTCHHIQPSHVYVKYNQNDCCDVSSASGHFQPENNVCQLYDDDNSSSSYCIDIDKSCKNKIKIRNRKLYFWEGLIYCILLWIPVLLLLWLFYVYAIEEMINPSQSKKRQFRKFYPSGYASKVSKSSFNLHDLGF</sequence>
<dbReference type="OrthoDB" id="7491279at2759"/>
<evidence type="ECO:0000256" key="1">
    <source>
        <dbReference type="SAM" id="Phobius"/>
    </source>
</evidence>
<organism evidence="2 3">
    <name type="scientific">Brenthis ino</name>
    <name type="common">lesser marbled fritillary</name>
    <dbReference type="NCBI Taxonomy" id="405034"/>
    <lineage>
        <taxon>Eukaryota</taxon>
        <taxon>Metazoa</taxon>
        <taxon>Ecdysozoa</taxon>
        <taxon>Arthropoda</taxon>
        <taxon>Hexapoda</taxon>
        <taxon>Insecta</taxon>
        <taxon>Pterygota</taxon>
        <taxon>Neoptera</taxon>
        <taxon>Endopterygota</taxon>
        <taxon>Lepidoptera</taxon>
        <taxon>Glossata</taxon>
        <taxon>Ditrysia</taxon>
        <taxon>Papilionoidea</taxon>
        <taxon>Nymphalidae</taxon>
        <taxon>Heliconiinae</taxon>
        <taxon>Argynnini</taxon>
        <taxon>Brenthis</taxon>
    </lineage>
</organism>
<accession>A0A8J9Y8B7</accession>
<gene>
    <name evidence="2" type="ORF">BINO364_LOCUS4925</name>
</gene>
<keyword evidence="1" id="KW-0812">Transmembrane</keyword>
<evidence type="ECO:0000313" key="2">
    <source>
        <dbReference type="EMBL" id="CAH0718436.1"/>
    </source>
</evidence>
<protein>
    <submittedName>
        <fullName evidence="2">Uncharacterized protein</fullName>
    </submittedName>
</protein>
<dbReference type="Proteomes" id="UP000838878">
    <property type="component" value="Chromosome 13"/>
</dbReference>
<reference evidence="2" key="1">
    <citation type="submission" date="2021-12" db="EMBL/GenBank/DDBJ databases">
        <authorList>
            <person name="Martin H S."/>
        </authorList>
    </citation>
    <scope>NUCLEOTIDE SEQUENCE</scope>
</reference>
<feature type="non-terminal residue" evidence="2">
    <location>
        <position position="864"/>
    </location>
</feature>
<evidence type="ECO:0000313" key="3">
    <source>
        <dbReference type="Proteomes" id="UP000838878"/>
    </source>
</evidence>
<name>A0A8J9Y8B7_9NEOP</name>
<keyword evidence="1" id="KW-0472">Membrane</keyword>
<feature type="transmembrane region" description="Helical" evidence="1">
    <location>
        <begin position="798"/>
        <end position="825"/>
    </location>
</feature>
<keyword evidence="3" id="KW-1185">Reference proteome</keyword>
<keyword evidence="1" id="KW-1133">Transmembrane helix</keyword>
<dbReference type="EMBL" id="OV170233">
    <property type="protein sequence ID" value="CAH0718436.1"/>
    <property type="molecule type" value="Genomic_DNA"/>
</dbReference>
<dbReference type="AlphaFoldDB" id="A0A8J9Y8B7"/>
<proteinExistence type="predicted"/>